<organism evidence="1 2">
    <name type="scientific">Panagrolaimus sp. ES5</name>
    <dbReference type="NCBI Taxonomy" id="591445"/>
    <lineage>
        <taxon>Eukaryota</taxon>
        <taxon>Metazoa</taxon>
        <taxon>Ecdysozoa</taxon>
        <taxon>Nematoda</taxon>
        <taxon>Chromadorea</taxon>
        <taxon>Rhabditida</taxon>
        <taxon>Tylenchina</taxon>
        <taxon>Panagrolaimomorpha</taxon>
        <taxon>Panagrolaimoidea</taxon>
        <taxon>Panagrolaimidae</taxon>
        <taxon>Panagrolaimus</taxon>
    </lineage>
</organism>
<evidence type="ECO:0000313" key="1">
    <source>
        <dbReference type="Proteomes" id="UP000887579"/>
    </source>
</evidence>
<dbReference type="Proteomes" id="UP000887579">
    <property type="component" value="Unplaced"/>
</dbReference>
<proteinExistence type="predicted"/>
<sequence length="161" mass="17833">MTANVEAENGILISTFNGNAIMYVRPPNQTQNCIGKLMHPNPTATMFKIMQQSDPQKFLVHSISSNTPILKIEKLNNFKGKCFTILGADCVHSIKKMDNTVVGDIRPKLCCSSNTLIVQFKSTNIDAQIRAIILGIASLFAITEAYPEIGEMLSQTLQRHH</sequence>
<name>A0AC34G708_9BILA</name>
<dbReference type="WBParaSite" id="ES5_v2.g25298.t1">
    <property type="protein sequence ID" value="ES5_v2.g25298.t1"/>
    <property type="gene ID" value="ES5_v2.g25298"/>
</dbReference>
<protein>
    <submittedName>
        <fullName evidence="2">Phospholipid scramblase</fullName>
    </submittedName>
</protein>
<accession>A0AC34G708</accession>
<reference evidence="2" key="1">
    <citation type="submission" date="2022-11" db="UniProtKB">
        <authorList>
            <consortium name="WormBaseParasite"/>
        </authorList>
    </citation>
    <scope>IDENTIFICATION</scope>
</reference>
<evidence type="ECO:0000313" key="2">
    <source>
        <dbReference type="WBParaSite" id="ES5_v2.g25298.t1"/>
    </source>
</evidence>